<evidence type="ECO:0000313" key="1">
    <source>
        <dbReference type="EMBL" id="CAH3020512.1"/>
    </source>
</evidence>
<protein>
    <submittedName>
        <fullName evidence="1">Uncharacterized protein</fullName>
    </submittedName>
</protein>
<dbReference type="Proteomes" id="UP001159427">
    <property type="component" value="Unassembled WGS sequence"/>
</dbReference>
<evidence type="ECO:0000313" key="2">
    <source>
        <dbReference type="Proteomes" id="UP001159427"/>
    </source>
</evidence>
<dbReference type="EMBL" id="CALNXI010000150">
    <property type="protein sequence ID" value="CAH3020512.1"/>
    <property type="molecule type" value="Genomic_DNA"/>
</dbReference>
<gene>
    <name evidence="1" type="ORF">PEVE_00007542</name>
</gene>
<organism evidence="1 2">
    <name type="scientific">Porites evermanni</name>
    <dbReference type="NCBI Taxonomy" id="104178"/>
    <lineage>
        <taxon>Eukaryota</taxon>
        <taxon>Metazoa</taxon>
        <taxon>Cnidaria</taxon>
        <taxon>Anthozoa</taxon>
        <taxon>Hexacorallia</taxon>
        <taxon>Scleractinia</taxon>
        <taxon>Fungiina</taxon>
        <taxon>Poritidae</taxon>
        <taxon>Porites</taxon>
    </lineage>
</organism>
<reference evidence="1 2" key="1">
    <citation type="submission" date="2022-05" db="EMBL/GenBank/DDBJ databases">
        <authorList>
            <consortium name="Genoscope - CEA"/>
            <person name="William W."/>
        </authorList>
    </citation>
    <scope>NUCLEOTIDE SEQUENCE [LARGE SCALE GENOMIC DNA]</scope>
</reference>
<proteinExistence type="predicted"/>
<feature type="non-terminal residue" evidence="1">
    <location>
        <position position="1"/>
    </location>
</feature>
<sequence length="112" mass="12759">ILNKDDPTNPVEEDGIVESEDIKEIGLERWRSQEVKDALKRTNPGKVGWMWLDGVMRKATADKRRGIRWNFTGVLEDHDFADDIALLSSTFKDLHEKTGRLAEKAARVGLKL</sequence>
<accession>A0ABN8M1H4</accession>
<keyword evidence="2" id="KW-1185">Reference proteome</keyword>
<feature type="non-terminal residue" evidence="1">
    <location>
        <position position="112"/>
    </location>
</feature>
<name>A0ABN8M1H4_9CNID</name>
<comment type="caution">
    <text evidence="1">The sequence shown here is derived from an EMBL/GenBank/DDBJ whole genome shotgun (WGS) entry which is preliminary data.</text>
</comment>